<evidence type="ECO:0008006" key="4">
    <source>
        <dbReference type="Google" id="ProtNLM"/>
    </source>
</evidence>
<gene>
    <name evidence="2" type="ORF">QJS10_CPB17g01261</name>
</gene>
<dbReference type="PANTHER" id="PTHR34458">
    <property type="entry name" value="POLLEN OLE E 1 ALLERGEN AND EXTENSIN FAMILY PROTEIN-RELATED"/>
    <property type="match status" value="1"/>
</dbReference>
<evidence type="ECO:0000256" key="1">
    <source>
        <dbReference type="SAM" id="SignalP"/>
    </source>
</evidence>
<dbReference type="AlphaFoldDB" id="A0AAV9CRQ2"/>
<name>A0AAV9CRQ2_ACOCL</name>
<organism evidence="2 3">
    <name type="scientific">Acorus calamus</name>
    <name type="common">Sweet flag</name>
    <dbReference type="NCBI Taxonomy" id="4465"/>
    <lineage>
        <taxon>Eukaryota</taxon>
        <taxon>Viridiplantae</taxon>
        <taxon>Streptophyta</taxon>
        <taxon>Embryophyta</taxon>
        <taxon>Tracheophyta</taxon>
        <taxon>Spermatophyta</taxon>
        <taxon>Magnoliopsida</taxon>
        <taxon>Liliopsida</taxon>
        <taxon>Acoraceae</taxon>
        <taxon>Acorus</taxon>
    </lineage>
</organism>
<reference evidence="2" key="1">
    <citation type="journal article" date="2023" name="Nat. Commun.">
        <title>Diploid and tetraploid genomes of Acorus and the evolution of monocots.</title>
        <authorList>
            <person name="Ma L."/>
            <person name="Liu K.W."/>
            <person name="Li Z."/>
            <person name="Hsiao Y.Y."/>
            <person name="Qi Y."/>
            <person name="Fu T."/>
            <person name="Tang G.D."/>
            <person name="Zhang D."/>
            <person name="Sun W.H."/>
            <person name="Liu D.K."/>
            <person name="Li Y."/>
            <person name="Chen G.Z."/>
            <person name="Liu X.D."/>
            <person name="Liao X.Y."/>
            <person name="Jiang Y.T."/>
            <person name="Yu X."/>
            <person name="Hao Y."/>
            <person name="Huang J."/>
            <person name="Zhao X.W."/>
            <person name="Ke S."/>
            <person name="Chen Y.Y."/>
            <person name="Wu W.L."/>
            <person name="Hsu J.L."/>
            <person name="Lin Y.F."/>
            <person name="Huang M.D."/>
            <person name="Li C.Y."/>
            <person name="Huang L."/>
            <person name="Wang Z.W."/>
            <person name="Zhao X."/>
            <person name="Zhong W.Y."/>
            <person name="Peng D.H."/>
            <person name="Ahmad S."/>
            <person name="Lan S."/>
            <person name="Zhang J.S."/>
            <person name="Tsai W.C."/>
            <person name="Van de Peer Y."/>
            <person name="Liu Z.J."/>
        </authorList>
    </citation>
    <scope>NUCLEOTIDE SEQUENCE</scope>
    <source>
        <strain evidence="2">CP</strain>
    </source>
</reference>
<dbReference type="Proteomes" id="UP001180020">
    <property type="component" value="Unassembled WGS sequence"/>
</dbReference>
<dbReference type="InterPro" id="IPR040404">
    <property type="entry name" value="Phylloplanin-like"/>
</dbReference>
<feature type="chain" id="PRO_5043798929" description="Phylloplanin" evidence="1">
    <location>
        <begin position="22"/>
        <end position="153"/>
    </location>
</feature>
<evidence type="ECO:0000313" key="3">
    <source>
        <dbReference type="Proteomes" id="UP001180020"/>
    </source>
</evidence>
<comment type="caution">
    <text evidence="2">The sequence shown here is derived from an EMBL/GenBank/DDBJ whole genome shotgun (WGS) entry which is preliminary data.</text>
</comment>
<protein>
    <recommendedName>
        <fullName evidence="4">Phylloplanin</fullName>
    </recommendedName>
</protein>
<evidence type="ECO:0000313" key="2">
    <source>
        <dbReference type="EMBL" id="KAK1291552.1"/>
    </source>
</evidence>
<reference evidence="2" key="2">
    <citation type="submission" date="2023-06" db="EMBL/GenBank/DDBJ databases">
        <authorList>
            <person name="Ma L."/>
            <person name="Liu K.-W."/>
            <person name="Li Z."/>
            <person name="Hsiao Y.-Y."/>
            <person name="Qi Y."/>
            <person name="Fu T."/>
            <person name="Tang G."/>
            <person name="Zhang D."/>
            <person name="Sun W.-H."/>
            <person name="Liu D.-K."/>
            <person name="Li Y."/>
            <person name="Chen G.-Z."/>
            <person name="Liu X.-D."/>
            <person name="Liao X.-Y."/>
            <person name="Jiang Y.-T."/>
            <person name="Yu X."/>
            <person name="Hao Y."/>
            <person name="Huang J."/>
            <person name="Zhao X.-W."/>
            <person name="Ke S."/>
            <person name="Chen Y.-Y."/>
            <person name="Wu W.-L."/>
            <person name="Hsu J.-L."/>
            <person name="Lin Y.-F."/>
            <person name="Huang M.-D."/>
            <person name="Li C.-Y."/>
            <person name="Huang L."/>
            <person name="Wang Z.-W."/>
            <person name="Zhao X."/>
            <person name="Zhong W.-Y."/>
            <person name="Peng D.-H."/>
            <person name="Ahmad S."/>
            <person name="Lan S."/>
            <person name="Zhang J.-S."/>
            <person name="Tsai W.-C."/>
            <person name="Van De Peer Y."/>
            <person name="Liu Z.-J."/>
        </authorList>
    </citation>
    <scope>NUCLEOTIDE SEQUENCE</scope>
    <source>
        <strain evidence="2">CP</strain>
        <tissue evidence="2">Leaves</tissue>
    </source>
</reference>
<dbReference type="PANTHER" id="PTHR34458:SF5">
    <property type="entry name" value="POLLEN OLE E 1 ALLERGEN AND EXTENSIN FAMILY PROTEIN"/>
    <property type="match status" value="1"/>
</dbReference>
<accession>A0AAV9CRQ2</accession>
<sequence>MAAKSLLFVAVVLILVGSMETQMAKAQLGLIGGLLGLIRINGTVFCTIDSTTISTTPVFANAQVQLQCGDGVVSSTTTNGSGVFTILLNPLTTLLSSLLNNCNLVVNTPLATCNVGLPTTGILQSPLQLIGRTVSGLLGIVNLGATGFSFIPS</sequence>
<dbReference type="EMBL" id="JAUJYO010000017">
    <property type="protein sequence ID" value="KAK1291552.1"/>
    <property type="molecule type" value="Genomic_DNA"/>
</dbReference>
<proteinExistence type="predicted"/>
<keyword evidence="1" id="KW-0732">Signal</keyword>
<keyword evidence="3" id="KW-1185">Reference proteome</keyword>
<feature type="signal peptide" evidence="1">
    <location>
        <begin position="1"/>
        <end position="21"/>
    </location>
</feature>